<sequence>MSKSIRVSESFHAFIKSHNRDGETMEATLRRLTGHPDLDTTTVRIHSSAD</sequence>
<keyword evidence="2" id="KW-1185">Reference proteome</keyword>
<dbReference type="AlphaFoldDB" id="A0A6G1Z120"/>
<gene>
    <name evidence="1" type="ORF">GJR98_05575</name>
</gene>
<dbReference type="OrthoDB" id="9187at2157"/>
<proteinExistence type="predicted"/>
<dbReference type="EMBL" id="WKJP01000001">
    <property type="protein sequence ID" value="MRW80185.1"/>
    <property type="molecule type" value="Genomic_DNA"/>
</dbReference>
<protein>
    <submittedName>
        <fullName evidence="1">Uncharacterized protein</fullName>
    </submittedName>
</protein>
<dbReference type="RefSeq" id="WP_154269704.1">
    <property type="nucleotide sequence ID" value="NZ_WKJP01000001.1"/>
</dbReference>
<evidence type="ECO:0000313" key="2">
    <source>
        <dbReference type="Proteomes" id="UP000474628"/>
    </source>
</evidence>
<reference evidence="1 2" key="1">
    <citation type="submission" date="2019-11" db="EMBL/GenBank/DDBJ databases">
        <title>Whole genome sequence of Haloferax sp. MBLA0077.</title>
        <authorList>
            <person name="Seo M.-J."/>
            <person name="Cho E.-S."/>
        </authorList>
    </citation>
    <scope>NUCLEOTIDE SEQUENCE [LARGE SCALE GENOMIC DNA]</scope>
    <source>
        <strain evidence="1 2">MBLA0077</strain>
    </source>
</reference>
<dbReference type="Proteomes" id="UP000474628">
    <property type="component" value="Unassembled WGS sequence"/>
</dbReference>
<name>A0A6G1Z120_9EURY</name>
<comment type="caution">
    <text evidence="1">The sequence shown here is derived from an EMBL/GenBank/DDBJ whole genome shotgun (WGS) entry which is preliminary data.</text>
</comment>
<organism evidence="1 2">
    <name type="scientific">Haloferax marinisediminis</name>
    <dbReference type="NCBI Taxonomy" id="2666142"/>
    <lineage>
        <taxon>Archaea</taxon>
        <taxon>Methanobacteriati</taxon>
        <taxon>Methanobacteriota</taxon>
        <taxon>Stenosarchaea group</taxon>
        <taxon>Halobacteria</taxon>
        <taxon>Halobacteriales</taxon>
        <taxon>Haloferacaceae</taxon>
        <taxon>Haloferax</taxon>
    </lineage>
</organism>
<accession>A0A6G1Z120</accession>
<evidence type="ECO:0000313" key="1">
    <source>
        <dbReference type="EMBL" id="MRW80185.1"/>
    </source>
</evidence>